<reference evidence="5 6" key="1">
    <citation type="submission" date="2020-10" db="EMBL/GenBank/DDBJ databases">
        <authorList>
            <person name="Castelo-Branco R."/>
            <person name="Eusebio N."/>
            <person name="Adriana R."/>
            <person name="Vieira A."/>
            <person name="Brugerolle De Fraissinette N."/>
            <person name="Rezende De Castro R."/>
            <person name="Schneider M.P."/>
            <person name="Vasconcelos V."/>
            <person name="Leao P.N."/>
        </authorList>
    </citation>
    <scope>NUCLEOTIDE SEQUENCE [LARGE SCALE GENOMIC DNA]</scope>
    <source>
        <strain evidence="5 6">LEGE 06123</strain>
    </source>
</reference>
<feature type="domain" description="RNA 2-O ribose methyltransferase substrate binding" evidence="4">
    <location>
        <begin position="29"/>
        <end position="103"/>
    </location>
</feature>
<evidence type="ECO:0000256" key="1">
    <source>
        <dbReference type="ARBA" id="ARBA00007228"/>
    </source>
</evidence>
<dbReference type="InterPro" id="IPR001537">
    <property type="entry name" value="SpoU_MeTrfase"/>
</dbReference>
<accession>A0ABR9UMP4</accession>
<dbReference type="Pfam" id="PF00588">
    <property type="entry name" value="SpoU_methylase"/>
    <property type="match status" value="1"/>
</dbReference>
<evidence type="ECO:0000256" key="2">
    <source>
        <dbReference type="ARBA" id="ARBA00022603"/>
    </source>
</evidence>
<dbReference type="Gene3D" id="3.30.1330.30">
    <property type="match status" value="1"/>
</dbReference>
<evidence type="ECO:0000313" key="6">
    <source>
        <dbReference type="Proteomes" id="UP000651156"/>
    </source>
</evidence>
<dbReference type="SUPFAM" id="SSF55315">
    <property type="entry name" value="L30e-like"/>
    <property type="match status" value="1"/>
</dbReference>
<dbReference type="Gene3D" id="3.40.1280.10">
    <property type="match status" value="1"/>
</dbReference>
<dbReference type="Pfam" id="PF22435">
    <property type="entry name" value="MRM3-like_sub_bind"/>
    <property type="match status" value="1"/>
</dbReference>
<dbReference type="InterPro" id="IPR051259">
    <property type="entry name" value="rRNA_Methyltransferase"/>
</dbReference>
<dbReference type="SMART" id="SM00967">
    <property type="entry name" value="SpoU_sub_bind"/>
    <property type="match status" value="1"/>
</dbReference>
<dbReference type="InterPro" id="IPR053888">
    <property type="entry name" value="MRM3-like_sub_bind"/>
</dbReference>
<keyword evidence="3" id="KW-0808">Transferase</keyword>
<evidence type="ECO:0000313" key="5">
    <source>
        <dbReference type="EMBL" id="MBE9189313.1"/>
    </source>
</evidence>
<comment type="similarity">
    <text evidence="1">Belongs to the class IV-like SAM-binding methyltransferase superfamily. RNA methyltransferase TrmH family.</text>
</comment>
<dbReference type="InterPro" id="IPR013123">
    <property type="entry name" value="SpoU_subst-bd"/>
</dbReference>
<protein>
    <submittedName>
        <fullName evidence="5">RNA methyltransferase</fullName>
    </submittedName>
</protein>
<dbReference type="InterPro" id="IPR029028">
    <property type="entry name" value="Alpha/beta_knot_MTases"/>
</dbReference>
<evidence type="ECO:0000259" key="4">
    <source>
        <dbReference type="SMART" id="SM00967"/>
    </source>
</evidence>
<evidence type="ECO:0000256" key="3">
    <source>
        <dbReference type="ARBA" id="ARBA00022679"/>
    </source>
</evidence>
<comment type="caution">
    <text evidence="5">The sequence shown here is derived from an EMBL/GenBank/DDBJ whole genome shotgun (WGS) entry which is preliminary data.</text>
</comment>
<name>A0ABR9UMP4_9CHRO</name>
<dbReference type="InterPro" id="IPR029064">
    <property type="entry name" value="Ribosomal_eL30-like_sf"/>
</dbReference>
<sequence>MLISLQNPLVKQLRKLRSAKERQEQGLFLLEGTHLIQEACRVKYPLETVCCTPEWQSSNQSLWQQASQQANRTEVVSVEVLKAIATTVQPDGIVATAHRSSHHTQIPYGGLALALENIQDPGNVGTIIRTATAAGASGLWLSADSVDMYHPKVLRATAGQWFRFPIAVTPNLRTTIQECQQAGMQIVATLADAQLTYWEVDWLRPSVILLGNEGAGLSAQAIAQSDLCVKIPQSAEVESLNVAIAAALMLYEAQRQKIFSTTQ</sequence>
<keyword evidence="2 5" id="KW-0489">Methyltransferase</keyword>
<dbReference type="PANTHER" id="PTHR43191:SF2">
    <property type="entry name" value="RRNA METHYLTRANSFERASE 3, MITOCHONDRIAL"/>
    <property type="match status" value="1"/>
</dbReference>
<dbReference type="CDD" id="cd18095">
    <property type="entry name" value="SpoU-like_rRNA-MTase"/>
    <property type="match status" value="1"/>
</dbReference>
<keyword evidence="6" id="KW-1185">Reference proteome</keyword>
<dbReference type="RefSeq" id="WP_193930548.1">
    <property type="nucleotide sequence ID" value="NZ_CAWPMZ010000085.1"/>
</dbReference>
<dbReference type="SUPFAM" id="SSF75217">
    <property type="entry name" value="alpha/beta knot"/>
    <property type="match status" value="1"/>
</dbReference>
<gene>
    <name evidence="5" type="ORF">IQ230_02825</name>
</gene>
<dbReference type="GO" id="GO:0032259">
    <property type="term" value="P:methylation"/>
    <property type="evidence" value="ECO:0007669"/>
    <property type="project" value="UniProtKB-KW"/>
</dbReference>
<proteinExistence type="inferred from homology"/>
<dbReference type="GO" id="GO:0008168">
    <property type="term" value="F:methyltransferase activity"/>
    <property type="evidence" value="ECO:0007669"/>
    <property type="project" value="UniProtKB-KW"/>
</dbReference>
<organism evidence="5 6">
    <name type="scientific">Gloeocapsopsis crepidinum LEGE 06123</name>
    <dbReference type="NCBI Taxonomy" id="588587"/>
    <lineage>
        <taxon>Bacteria</taxon>
        <taxon>Bacillati</taxon>
        <taxon>Cyanobacteriota</taxon>
        <taxon>Cyanophyceae</taxon>
        <taxon>Oscillatoriophycideae</taxon>
        <taxon>Chroococcales</taxon>
        <taxon>Chroococcaceae</taxon>
        <taxon>Gloeocapsopsis</taxon>
    </lineage>
</organism>
<dbReference type="InterPro" id="IPR029026">
    <property type="entry name" value="tRNA_m1G_MTases_N"/>
</dbReference>
<dbReference type="EMBL" id="JADEWN010000004">
    <property type="protein sequence ID" value="MBE9189313.1"/>
    <property type="molecule type" value="Genomic_DNA"/>
</dbReference>
<dbReference type="Proteomes" id="UP000651156">
    <property type="component" value="Unassembled WGS sequence"/>
</dbReference>
<dbReference type="PANTHER" id="PTHR43191">
    <property type="entry name" value="RRNA METHYLTRANSFERASE 3"/>
    <property type="match status" value="1"/>
</dbReference>